<feature type="region of interest" description="Disordered" evidence="6">
    <location>
        <begin position="602"/>
        <end position="629"/>
    </location>
</feature>
<comment type="subcellular location">
    <subcellularLocation>
        <location evidence="1">Nucleus</location>
    </subcellularLocation>
</comment>
<evidence type="ECO:0008006" key="8">
    <source>
        <dbReference type="Google" id="ProtNLM"/>
    </source>
</evidence>
<dbReference type="GO" id="GO:0003712">
    <property type="term" value="F:transcription coregulator activity"/>
    <property type="evidence" value="ECO:0007669"/>
    <property type="project" value="InterPro"/>
</dbReference>
<dbReference type="AlphaFoldDB" id="A0A7S3PDG6"/>
<sequence>MESIRVIPRVLLKEKNTETEEKSKVETSDVSDAQSPKGTASMETVNADGDVEGMEVRELDADGKEMLMPQTTLDHVFAACVHRLRLHKGKNITHAHEYEDEDEEEKINGKEEEVIESKVDEKSKKKQPQDSGELKRKNEGKKKETQAAKIARWQCPFEDAYNELMLASHEMHQLVNVAMLLQHKEKFKYTDYTRGDLSQKKKIITQLAKISRQKEYLINCVNILKEGSRSLKRSIREQRMYVSRIDSLQKRWRLVAIAHSTQQALPLRATEPISIDCTYASAGSVYMQYGSGNVNEQVRVQARLSAEARKPVIVGDNFRLRQTLRVSIEKRYYNYHNHKDRMDSSANALKNNSKETKNADCDTGKSSVKVITEISLESPAINEDRRIIEEFSSNDDSESEEEKQKYVDDDDDTGDEGDEDDDIDMDINDDDDDSSNKDADEDVFREVPTPSSLAVSERNVNHLLCSLQHSEFCTELFHCISREATELGDFTSGIGPNNTDSRFCGIRVAYLLSDEVGITVNEEYTIKFKIQNTRNNKRVGLKKSPEQTQKKELLQISGNGSMEQNNVPLTDEKDMDDFLKVLVIVLQQGLRNLHNRVPLISSGNVAPEEKNKSNSSQHQQQRRDEPPLKFSEKKSYIVESVVSRFRHFLACKALRKTMDIVTTSMCQNSTGCEIENRIVCTLQHYQHGTFSICEVNVDQYDTIIRIYVRDGEFILGSVGQPRFAMHTHRSEDLNNQCKSCKIREKWQHFVSKNGYQIFAPPNSIEKITKFVSSFVEK</sequence>
<feature type="compositionally biased region" description="Basic and acidic residues" evidence="6">
    <location>
        <begin position="132"/>
        <end position="145"/>
    </location>
</feature>
<feature type="compositionally biased region" description="Basic and acidic residues" evidence="6">
    <location>
        <begin position="106"/>
        <end position="123"/>
    </location>
</feature>
<feature type="compositionally biased region" description="Basic and acidic residues" evidence="6">
    <location>
        <begin position="14"/>
        <end position="27"/>
    </location>
</feature>
<keyword evidence="5" id="KW-0539">Nucleus</keyword>
<feature type="region of interest" description="Disordered" evidence="6">
    <location>
        <begin position="95"/>
        <end position="145"/>
    </location>
</feature>
<keyword evidence="4" id="KW-0804">Transcription</keyword>
<feature type="region of interest" description="Disordered" evidence="6">
    <location>
        <begin position="14"/>
        <end position="47"/>
    </location>
</feature>
<keyword evidence="3" id="KW-0805">Transcription regulation</keyword>
<evidence type="ECO:0000313" key="7">
    <source>
        <dbReference type="EMBL" id="CAE0437605.1"/>
    </source>
</evidence>
<dbReference type="GO" id="GO:0070847">
    <property type="term" value="C:core mediator complex"/>
    <property type="evidence" value="ECO:0007669"/>
    <property type="project" value="TreeGrafter"/>
</dbReference>
<dbReference type="GO" id="GO:0016592">
    <property type="term" value="C:mediator complex"/>
    <property type="evidence" value="ECO:0007669"/>
    <property type="project" value="InterPro"/>
</dbReference>
<evidence type="ECO:0000256" key="6">
    <source>
        <dbReference type="SAM" id="MobiDB-lite"/>
    </source>
</evidence>
<reference evidence="7" key="1">
    <citation type="submission" date="2021-01" db="EMBL/GenBank/DDBJ databases">
        <authorList>
            <person name="Corre E."/>
            <person name="Pelletier E."/>
            <person name="Niang G."/>
            <person name="Scheremetjew M."/>
            <person name="Finn R."/>
            <person name="Kale V."/>
            <person name="Holt S."/>
            <person name="Cochrane G."/>
            <person name="Meng A."/>
            <person name="Brown T."/>
            <person name="Cohen L."/>
        </authorList>
    </citation>
    <scope>NUCLEOTIDE SEQUENCE</scope>
    <source>
        <strain evidence="7">GSBS06</strain>
    </source>
</reference>
<feature type="compositionally biased region" description="Acidic residues" evidence="6">
    <location>
        <begin position="392"/>
        <end position="401"/>
    </location>
</feature>
<evidence type="ECO:0000256" key="5">
    <source>
        <dbReference type="ARBA" id="ARBA00023242"/>
    </source>
</evidence>
<dbReference type="EMBL" id="HBIN01010503">
    <property type="protein sequence ID" value="CAE0437605.1"/>
    <property type="molecule type" value="Transcribed_RNA"/>
</dbReference>
<feature type="compositionally biased region" description="Acidic residues" evidence="6">
    <location>
        <begin position="408"/>
        <end position="433"/>
    </location>
</feature>
<dbReference type="GO" id="GO:0006357">
    <property type="term" value="P:regulation of transcription by RNA polymerase II"/>
    <property type="evidence" value="ECO:0007669"/>
    <property type="project" value="InterPro"/>
</dbReference>
<evidence type="ECO:0000256" key="1">
    <source>
        <dbReference type="ARBA" id="ARBA00004123"/>
    </source>
</evidence>
<comment type="similarity">
    <text evidence="2">Belongs to the Mediator complex subunit 17 family.</text>
</comment>
<accession>A0A7S3PDG6</accession>
<dbReference type="InterPro" id="IPR019313">
    <property type="entry name" value="Mediator_Med17"/>
</dbReference>
<name>A0A7S3PDG6_9STRA</name>
<evidence type="ECO:0000256" key="4">
    <source>
        <dbReference type="ARBA" id="ARBA00023163"/>
    </source>
</evidence>
<feature type="compositionally biased region" description="Polar residues" evidence="6">
    <location>
        <begin position="28"/>
        <end position="44"/>
    </location>
</feature>
<feature type="region of interest" description="Disordered" evidence="6">
    <location>
        <begin position="385"/>
        <end position="449"/>
    </location>
</feature>
<dbReference type="PANTHER" id="PTHR13114">
    <property type="entry name" value="MEDIATOR OF RNA POLYMERASE II TRANSCRIPTION SUBUNIT 17"/>
    <property type="match status" value="1"/>
</dbReference>
<feature type="compositionally biased region" description="Basic and acidic residues" evidence="6">
    <location>
        <begin position="434"/>
        <end position="445"/>
    </location>
</feature>
<dbReference type="PANTHER" id="PTHR13114:SF7">
    <property type="entry name" value="MEDIATOR OF RNA POLYMERASE II TRANSCRIPTION SUBUNIT 17"/>
    <property type="match status" value="1"/>
</dbReference>
<organism evidence="7">
    <name type="scientific">Aplanochytrium stocchinoi</name>
    <dbReference type="NCBI Taxonomy" id="215587"/>
    <lineage>
        <taxon>Eukaryota</taxon>
        <taxon>Sar</taxon>
        <taxon>Stramenopiles</taxon>
        <taxon>Bigyra</taxon>
        <taxon>Labyrinthulomycetes</taxon>
        <taxon>Thraustochytrida</taxon>
        <taxon>Thraustochytriidae</taxon>
        <taxon>Aplanochytrium</taxon>
    </lineage>
</organism>
<gene>
    <name evidence="7" type="ORF">ASTO00021_LOCUS7862</name>
</gene>
<protein>
    <recommendedName>
        <fullName evidence="8">Mediator of RNA polymerase II transcription subunit 17</fullName>
    </recommendedName>
</protein>
<proteinExistence type="inferred from homology"/>
<evidence type="ECO:0000256" key="3">
    <source>
        <dbReference type="ARBA" id="ARBA00023015"/>
    </source>
</evidence>
<evidence type="ECO:0000256" key="2">
    <source>
        <dbReference type="ARBA" id="ARBA00005635"/>
    </source>
</evidence>